<evidence type="ECO:0000313" key="2">
    <source>
        <dbReference type="EMBL" id="MVN15536.1"/>
    </source>
</evidence>
<reference evidence="2 3" key="1">
    <citation type="submission" date="2019-11" db="EMBL/GenBank/DDBJ databases">
        <title>Whole genome shotgun sequencing (WGS) data from Adlercreutzia equolifaciens ResAG-91, Eggerthella lenta MRI-F36, MRI-F37, MRI-F40, ResAG-49, ResAG-88, ResAG-121, ResAG-145, and Gordonibacter sp. ResAG-5, ResAG-26, ResAG-43, ResAG-50, ResAG-59.</title>
        <authorList>
            <person name="Stoll D.A."/>
            <person name="Danylec N."/>
            <person name="Franz C.M.A.P."/>
            <person name="Huch M."/>
        </authorList>
    </citation>
    <scope>NUCLEOTIDE SEQUENCE [LARGE SCALE GENOMIC DNA]</scope>
    <source>
        <strain evidence="2 3">ResAG-59</strain>
    </source>
</reference>
<dbReference type="InterPro" id="IPR036291">
    <property type="entry name" value="NAD(P)-bd_dom_sf"/>
</dbReference>
<dbReference type="EMBL" id="WPOC01000013">
    <property type="protein sequence ID" value="MVN15536.1"/>
    <property type="molecule type" value="Genomic_DNA"/>
</dbReference>
<dbReference type="InterPro" id="IPR000683">
    <property type="entry name" value="Gfo/Idh/MocA-like_OxRdtase_N"/>
</dbReference>
<protein>
    <recommendedName>
        <fullName evidence="1">Gfo/Idh/MocA-like oxidoreductase N-terminal domain-containing protein</fullName>
    </recommendedName>
</protein>
<evidence type="ECO:0000313" key="3">
    <source>
        <dbReference type="Proteomes" id="UP000468327"/>
    </source>
</evidence>
<accession>A0A6N8IJT6</accession>
<evidence type="ECO:0000259" key="1">
    <source>
        <dbReference type="Pfam" id="PF01408"/>
    </source>
</evidence>
<dbReference type="RefSeq" id="WP_157006739.1">
    <property type="nucleotide sequence ID" value="NZ_WPOC01000013.1"/>
</dbReference>
<dbReference type="GO" id="GO:0000166">
    <property type="term" value="F:nucleotide binding"/>
    <property type="evidence" value="ECO:0007669"/>
    <property type="project" value="InterPro"/>
</dbReference>
<proteinExistence type="predicted"/>
<dbReference type="Gene3D" id="3.40.50.720">
    <property type="entry name" value="NAD(P)-binding Rossmann-like Domain"/>
    <property type="match status" value="1"/>
</dbReference>
<dbReference type="AlphaFoldDB" id="A0A6N8IJT6"/>
<organism evidence="2 3">
    <name type="scientific">Gordonibacter urolithinfaciens</name>
    <dbReference type="NCBI Taxonomy" id="1335613"/>
    <lineage>
        <taxon>Bacteria</taxon>
        <taxon>Bacillati</taxon>
        <taxon>Actinomycetota</taxon>
        <taxon>Coriobacteriia</taxon>
        <taxon>Eggerthellales</taxon>
        <taxon>Eggerthellaceae</taxon>
        <taxon>Gordonibacter</taxon>
    </lineage>
</organism>
<keyword evidence="3" id="KW-1185">Reference proteome</keyword>
<sequence length="350" mass="38218">MSLSSPLEVLVCGTKFGAMYMRAVASNPQFNLIGIHCKGSDRSKKLAEEYRVPLLTSLEDIPKKDHSKAAIAVVAIRSSVLGGESESVASSLMKRGYDVLIEPPIRSKELADLIKSARSSERKLAVANMYAHLPHIAAFLKAFSDVAKKRRPFLIEVGTSFHTVAFLSKILDAMMPGSALRINKVSTEGPFRRISAQLANTALSMLIHNEVDDAAPDAYVHATMRFSAHFPEGTLHLVEACGPLLWLPAMKTVGYSKVGLPLSNETTHPIECLMEEDRRNSSIWISDGWTCAISENILNFASATKNLNASDVLCSRNWSTITKAIGYPSSVHVAYEEEGLTDSLKRALGE</sequence>
<dbReference type="PANTHER" id="PTHR43377">
    <property type="entry name" value="BILIVERDIN REDUCTASE A"/>
    <property type="match status" value="1"/>
</dbReference>
<name>A0A6N8IJT6_9ACTN</name>
<dbReference type="PANTHER" id="PTHR43377:SF1">
    <property type="entry name" value="BILIVERDIN REDUCTASE A"/>
    <property type="match status" value="1"/>
</dbReference>
<comment type="caution">
    <text evidence="2">The sequence shown here is derived from an EMBL/GenBank/DDBJ whole genome shotgun (WGS) entry which is preliminary data.</text>
</comment>
<feature type="domain" description="Gfo/Idh/MocA-like oxidoreductase N-terminal" evidence="1">
    <location>
        <begin position="8"/>
        <end position="126"/>
    </location>
</feature>
<gene>
    <name evidence="2" type="ORF">GO738_09320</name>
</gene>
<dbReference type="SUPFAM" id="SSF51735">
    <property type="entry name" value="NAD(P)-binding Rossmann-fold domains"/>
    <property type="match status" value="1"/>
</dbReference>
<dbReference type="InterPro" id="IPR051450">
    <property type="entry name" value="Gfo/Idh/MocA_Oxidoreductases"/>
</dbReference>
<dbReference type="Pfam" id="PF01408">
    <property type="entry name" value="GFO_IDH_MocA"/>
    <property type="match status" value="1"/>
</dbReference>
<dbReference type="Proteomes" id="UP000468327">
    <property type="component" value="Unassembled WGS sequence"/>
</dbReference>